<sequence>GNGGNQFRQYAGQNAENLNGYNAVQNVRNLVAQNPRVQNVGNQNGFSKEW</sequence>
<reference evidence="1" key="1">
    <citation type="journal article" date="2019" name="Sci. Rep.">
        <title>Draft genome of Tanacetum cinerariifolium, the natural source of mosquito coil.</title>
        <authorList>
            <person name="Yamashiro T."/>
            <person name="Shiraishi A."/>
            <person name="Satake H."/>
            <person name="Nakayama K."/>
        </authorList>
    </citation>
    <scope>NUCLEOTIDE SEQUENCE</scope>
</reference>
<dbReference type="EMBL" id="BKCJ011398874">
    <property type="protein sequence ID" value="GFD29883.1"/>
    <property type="molecule type" value="Genomic_DNA"/>
</dbReference>
<dbReference type="AlphaFoldDB" id="A0A699V706"/>
<feature type="non-terminal residue" evidence="1">
    <location>
        <position position="1"/>
    </location>
</feature>
<organism evidence="1">
    <name type="scientific">Tanacetum cinerariifolium</name>
    <name type="common">Dalmatian daisy</name>
    <name type="synonym">Chrysanthemum cinerariifolium</name>
    <dbReference type="NCBI Taxonomy" id="118510"/>
    <lineage>
        <taxon>Eukaryota</taxon>
        <taxon>Viridiplantae</taxon>
        <taxon>Streptophyta</taxon>
        <taxon>Embryophyta</taxon>
        <taxon>Tracheophyta</taxon>
        <taxon>Spermatophyta</taxon>
        <taxon>Magnoliopsida</taxon>
        <taxon>eudicotyledons</taxon>
        <taxon>Gunneridae</taxon>
        <taxon>Pentapetalae</taxon>
        <taxon>asterids</taxon>
        <taxon>campanulids</taxon>
        <taxon>Asterales</taxon>
        <taxon>Asteraceae</taxon>
        <taxon>Asteroideae</taxon>
        <taxon>Anthemideae</taxon>
        <taxon>Anthemidinae</taxon>
        <taxon>Tanacetum</taxon>
    </lineage>
</organism>
<name>A0A699V706_TANCI</name>
<protein>
    <recommendedName>
        <fullName evidence="2">Gag-Pol polyprotein</fullName>
    </recommendedName>
</protein>
<comment type="caution">
    <text evidence="1">The sequence shown here is derived from an EMBL/GenBank/DDBJ whole genome shotgun (WGS) entry which is preliminary data.</text>
</comment>
<accession>A0A699V706</accession>
<evidence type="ECO:0008006" key="2">
    <source>
        <dbReference type="Google" id="ProtNLM"/>
    </source>
</evidence>
<evidence type="ECO:0000313" key="1">
    <source>
        <dbReference type="EMBL" id="GFD29883.1"/>
    </source>
</evidence>
<gene>
    <name evidence="1" type="ORF">Tci_901852</name>
</gene>
<proteinExistence type="predicted"/>